<accession>A0AAD7AIH7</accession>
<evidence type="ECO:0000256" key="2">
    <source>
        <dbReference type="ARBA" id="ARBA00022723"/>
    </source>
</evidence>
<dbReference type="Proteomes" id="UP001218218">
    <property type="component" value="Unassembled WGS sequence"/>
</dbReference>
<gene>
    <name evidence="13" type="ORF">DFH08DRAFT_686373</name>
</gene>
<comment type="caution">
    <text evidence="13">The sequence shown here is derived from an EMBL/GenBank/DDBJ whole genome shotgun (WGS) entry which is preliminary data.</text>
</comment>
<dbReference type="GO" id="GO:0005634">
    <property type="term" value="C:nucleus"/>
    <property type="evidence" value="ECO:0007669"/>
    <property type="project" value="UniProtKB-SubCell"/>
</dbReference>
<feature type="domain" description="C2H2-type" evidence="12">
    <location>
        <begin position="29"/>
        <end position="53"/>
    </location>
</feature>
<keyword evidence="6" id="KW-0805">Transcription regulation</keyword>
<dbReference type="GO" id="GO:0008270">
    <property type="term" value="F:zinc ion binding"/>
    <property type="evidence" value="ECO:0007669"/>
    <property type="project" value="UniProtKB-KW"/>
</dbReference>
<evidence type="ECO:0000256" key="1">
    <source>
        <dbReference type="ARBA" id="ARBA00004123"/>
    </source>
</evidence>
<dbReference type="PANTHER" id="PTHR23233:SF84">
    <property type="entry name" value="FI23031P1"/>
    <property type="match status" value="1"/>
</dbReference>
<evidence type="ECO:0000256" key="6">
    <source>
        <dbReference type="ARBA" id="ARBA00023015"/>
    </source>
</evidence>
<dbReference type="InterPro" id="IPR051565">
    <property type="entry name" value="Sal_C2H2-zinc-finger"/>
</dbReference>
<feature type="domain" description="C2H2-type" evidence="12">
    <location>
        <begin position="1"/>
        <end position="28"/>
    </location>
</feature>
<keyword evidence="8" id="KW-0539">Nucleus</keyword>
<organism evidence="13 14">
    <name type="scientific">Mycena albidolilacea</name>
    <dbReference type="NCBI Taxonomy" id="1033008"/>
    <lineage>
        <taxon>Eukaryota</taxon>
        <taxon>Fungi</taxon>
        <taxon>Dikarya</taxon>
        <taxon>Basidiomycota</taxon>
        <taxon>Agaricomycotina</taxon>
        <taxon>Agaricomycetes</taxon>
        <taxon>Agaricomycetidae</taxon>
        <taxon>Agaricales</taxon>
        <taxon>Marasmiineae</taxon>
        <taxon>Mycenaceae</taxon>
        <taxon>Mycena</taxon>
    </lineage>
</organism>
<keyword evidence="4 10" id="KW-0863">Zinc-finger</keyword>
<dbReference type="EMBL" id="JARIHO010000006">
    <property type="protein sequence ID" value="KAJ7359627.1"/>
    <property type="molecule type" value="Genomic_DNA"/>
</dbReference>
<evidence type="ECO:0000256" key="10">
    <source>
        <dbReference type="PROSITE-ProRule" id="PRU00042"/>
    </source>
</evidence>
<dbReference type="AlphaFoldDB" id="A0AAD7AIH7"/>
<dbReference type="InterPro" id="IPR013087">
    <property type="entry name" value="Znf_C2H2_type"/>
</dbReference>
<keyword evidence="7" id="KW-0804">Transcription</keyword>
<evidence type="ECO:0000313" key="13">
    <source>
        <dbReference type="EMBL" id="KAJ7359627.1"/>
    </source>
</evidence>
<dbReference type="PROSITE" id="PS00028">
    <property type="entry name" value="ZINC_FINGER_C2H2_1"/>
    <property type="match status" value="2"/>
</dbReference>
<comment type="subcellular location">
    <subcellularLocation>
        <location evidence="1">Nucleus</location>
    </subcellularLocation>
</comment>
<evidence type="ECO:0000256" key="11">
    <source>
        <dbReference type="SAM" id="MobiDB-lite"/>
    </source>
</evidence>
<evidence type="ECO:0000256" key="9">
    <source>
        <dbReference type="ARBA" id="ARBA00038474"/>
    </source>
</evidence>
<evidence type="ECO:0000259" key="12">
    <source>
        <dbReference type="PROSITE" id="PS50157"/>
    </source>
</evidence>
<evidence type="ECO:0000313" key="14">
    <source>
        <dbReference type="Proteomes" id="UP001218218"/>
    </source>
</evidence>
<protein>
    <recommendedName>
        <fullName evidence="12">C2H2-type domain-containing protein</fullName>
    </recommendedName>
</protein>
<feature type="non-terminal residue" evidence="13">
    <location>
        <position position="155"/>
    </location>
</feature>
<keyword evidence="2" id="KW-0479">Metal-binding</keyword>
<evidence type="ECO:0000256" key="5">
    <source>
        <dbReference type="ARBA" id="ARBA00022833"/>
    </source>
</evidence>
<proteinExistence type="inferred from homology"/>
<keyword evidence="5" id="KW-0862">Zinc</keyword>
<keyword evidence="14" id="KW-1185">Reference proteome</keyword>
<keyword evidence="3" id="KW-0677">Repeat</keyword>
<comment type="similarity">
    <text evidence="9">Belongs to the sal C2H2-type zinc-finger protein family.</text>
</comment>
<dbReference type="SUPFAM" id="SSF57667">
    <property type="entry name" value="beta-beta-alpha zinc fingers"/>
    <property type="match status" value="1"/>
</dbReference>
<sequence>HQCEICLKEFPRPSAVKTHMNVHNNARPYPCGFPNCPKTFSVRSNARRHYRTHGVKLQPRTSPLQSQVGVQFAELIDIPPPPPPPPLSLSQAPFRVRWVANNATARHKSTPPTRRSEKKPAASAQIDNSHEQSPMYLYDPFPTAGPSTHQVRDMH</sequence>
<dbReference type="PROSITE" id="PS50157">
    <property type="entry name" value="ZINC_FINGER_C2H2_2"/>
    <property type="match status" value="2"/>
</dbReference>
<evidence type="ECO:0000256" key="3">
    <source>
        <dbReference type="ARBA" id="ARBA00022737"/>
    </source>
</evidence>
<name>A0AAD7AIH7_9AGAR</name>
<reference evidence="13" key="1">
    <citation type="submission" date="2023-03" db="EMBL/GenBank/DDBJ databases">
        <title>Massive genome expansion in bonnet fungi (Mycena s.s.) driven by repeated elements and novel gene families across ecological guilds.</title>
        <authorList>
            <consortium name="Lawrence Berkeley National Laboratory"/>
            <person name="Harder C.B."/>
            <person name="Miyauchi S."/>
            <person name="Viragh M."/>
            <person name="Kuo A."/>
            <person name="Thoen E."/>
            <person name="Andreopoulos B."/>
            <person name="Lu D."/>
            <person name="Skrede I."/>
            <person name="Drula E."/>
            <person name="Henrissat B."/>
            <person name="Morin E."/>
            <person name="Kohler A."/>
            <person name="Barry K."/>
            <person name="LaButti K."/>
            <person name="Morin E."/>
            <person name="Salamov A."/>
            <person name="Lipzen A."/>
            <person name="Mereny Z."/>
            <person name="Hegedus B."/>
            <person name="Baldrian P."/>
            <person name="Stursova M."/>
            <person name="Weitz H."/>
            <person name="Taylor A."/>
            <person name="Grigoriev I.V."/>
            <person name="Nagy L.G."/>
            <person name="Martin F."/>
            <person name="Kauserud H."/>
        </authorList>
    </citation>
    <scope>NUCLEOTIDE SEQUENCE</scope>
    <source>
        <strain evidence="13">CBHHK002</strain>
    </source>
</reference>
<dbReference type="Pfam" id="PF00096">
    <property type="entry name" value="zf-C2H2"/>
    <property type="match status" value="2"/>
</dbReference>
<evidence type="ECO:0000256" key="8">
    <source>
        <dbReference type="ARBA" id="ARBA00023242"/>
    </source>
</evidence>
<dbReference type="SMART" id="SM00355">
    <property type="entry name" value="ZnF_C2H2"/>
    <property type="match status" value="2"/>
</dbReference>
<dbReference type="InterPro" id="IPR036236">
    <property type="entry name" value="Znf_C2H2_sf"/>
</dbReference>
<feature type="region of interest" description="Disordered" evidence="11">
    <location>
        <begin position="100"/>
        <end position="155"/>
    </location>
</feature>
<evidence type="ECO:0000256" key="4">
    <source>
        <dbReference type="ARBA" id="ARBA00022771"/>
    </source>
</evidence>
<dbReference type="GO" id="GO:0000981">
    <property type="term" value="F:DNA-binding transcription factor activity, RNA polymerase II-specific"/>
    <property type="evidence" value="ECO:0007669"/>
    <property type="project" value="TreeGrafter"/>
</dbReference>
<dbReference type="GO" id="GO:0000978">
    <property type="term" value="F:RNA polymerase II cis-regulatory region sequence-specific DNA binding"/>
    <property type="evidence" value="ECO:0007669"/>
    <property type="project" value="TreeGrafter"/>
</dbReference>
<evidence type="ECO:0000256" key="7">
    <source>
        <dbReference type="ARBA" id="ARBA00023163"/>
    </source>
</evidence>
<dbReference type="PANTHER" id="PTHR23233">
    <property type="entry name" value="SAL-LIKE PROTEIN"/>
    <property type="match status" value="1"/>
</dbReference>
<dbReference type="Gene3D" id="3.30.160.60">
    <property type="entry name" value="Classic Zinc Finger"/>
    <property type="match status" value="2"/>
</dbReference>